<keyword evidence="4" id="KW-1185">Reference proteome</keyword>
<evidence type="ECO:0000313" key="3">
    <source>
        <dbReference type="EMBL" id="PWT26481.1"/>
    </source>
</evidence>
<dbReference type="SUPFAM" id="SSF52540">
    <property type="entry name" value="P-loop containing nucleoside triphosphate hydrolases"/>
    <property type="match status" value="1"/>
</dbReference>
<gene>
    <name evidence="3" type="ORF">CPT75_04770</name>
</gene>
<dbReference type="PANTHER" id="PTHR33295">
    <property type="entry name" value="ATPASE"/>
    <property type="match status" value="1"/>
</dbReference>
<reference evidence="3 4" key="1">
    <citation type="submission" date="2017-09" db="EMBL/GenBank/DDBJ databases">
        <title>High-quality draft genome sequence of Butyrivibrio fibrisolvens INBov1, isolated from cow rumen.</title>
        <authorList>
            <person name="Rodriguez Hernaez J."/>
            <person name="Rivarola M."/>
            <person name="Paniego N."/>
            <person name="Cravero S."/>
            <person name="Ceron Cucchi M."/>
            <person name="Martinez M.C."/>
        </authorList>
    </citation>
    <scope>NUCLEOTIDE SEQUENCE [LARGE SCALE GENOMIC DNA]</scope>
    <source>
        <strain evidence="3 4">INBov1</strain>
    </source>
</reference>
<evidence type="ECO:0000313" key="4">
    <source>
        <dbReference type="Proteomes" id="UP000245488"/>
    </source>
</evidence>
<evidence type="ECO:0000259" key="2">
    <source>
        <dbReference type="Pfam" id="PF13635"/>
    </source>
</evidence>
<dbReference type="InterPro" id="IPR025420">
    <property type="entry name" value="DUF4143"/>
</dbReference>
<dbReference type="InterPro" id="IPR041682">
    <property type="entry name" value="AAA_14"/>
</dbReference>
<sequence length="442" mass="50876">MFKRKIYNQLLEWKKESNGKTAIMVEGPRRAGKSTIVEEFARNEYKSYILVDFFTASPETKALFDNLSDLNYIFLQLQLTYQVSLTNRESCIVFDEVQLCPKARQAIKALVKDGRYDYIETGSLISIRKNVKDILIPSEEEKIHMYPMDFEEFRWALGDEVTVPMLRQFYEAKRPLGQAALRKIMRDFRLYMLVGGMPQAVASYINTNDFSKVDKVKRDILTLYEDDFRKIDPTGKISMLFDSIPAQLTGNASRYQVSSVLSGNRAADILDQIAEMNNSGTVNIAYHANDPNTGMAQNKDLTMFKLFTADTGLFVTLAFKDKTFTENDIYSRVLSDKLQANLGYLYENVVAQMLAINGHELYYHTFLNPKTKHNYEVDFIIAEKNKITPIEVKSSGYRSHSSIDAFCEKYSARVGRKLLLYTKDFQKDGNMELWPIVMTQFL</sequence>
<dbReference type="Pfam" id="PF13635">
    <property type="entry name" value="DUF4143"/>
    <property type="match status" value="1"/>
</dbReference>
<dbReference type="InterPro" id="IPR027417">
    <property type="entry name" value="P-loop_NTPase"/>
</dbReference>
<proteinExistence type="predicted"/>
<dbReference type="PANTHER" id="PTHR33295:SF7">
    <property type="entry name" value="ATPASE"/>
    <property type="match status" value="1"/>
</dbReference>
<protein>
    <submittedName>
        <fullName evidence="3">ATPase</fullName>
    </submittedName>
</protein>
<dbReference type="Proteomes" id="UP000245488">
    <property type="component" value="Chromosome"/>
</dbReference>
<dbReference type="EMBL" id="NXNG01000001">
    <property type="protein sequence ID" value="PWT26481.1"/>
    <property type="molecule type" value="Genomic_DNA"/>
</dbReference>
<comment type="caution">
    <text evidence="3">The sequence shown here is derived from an EMBL/GenBank/DDBJ whole genome shotgun (WGS) entry which is preliminary data.</text>
</comment>
<feature type="domain" description="AAA" evidence="1">
    <location>
        <begin position="21"/>
        <end position="153"/>
    </location>
</feature>
<accession>A0A317G023</accession>
<dbReference type="RefSeq" id="WP_092046388.1">
    <property type="nucleotide sequence ID" value="NZ_CM009896.1"/>
</dbReference>
<evidence type="ECO:0000259" key="1">
    <source>
        <dbReference type="Pfam" id="PF13173"/>
    </source>
</evidence>
<name>A0A317G023_BUTFI</name>
<feature type="domain" description="DUF4143" evidence="2">
    <location>
        <begin position="226"/>
        <end position="395"/>
    </location>
</feature>
<organism evidence="3 4">
    <name type="scientific">Butyrivibrio fibrisolvens</name>
    <dbReference type="NCBI Taxonomy" id="831"/>
    <lineage>
        <taxon>Bacteria</taxon>
        <taxon>Bacillati</taxon>
        <taxon>Bacillota</taxon>
        <taxon>Clostridia</taxon>
        <taxon>Lachnospirales</taxon>
        <taxon>Lachnospiraceae</taxon>
        <taxon>Butyrivibrio</taxon>
    </lineage>
</organism>
<dbReference type="Pfam" id="PF13173">
    <property type="entry name" value="AAA_14"/>
    <property type="match status" value="1"/>
</dbReference>
<dbReference type="AlphaFoldDB" id="A0A317G023"/>